<protein>
    <recommendedName>
        <fullName evidence="7">WRKY domain-containing protein</fullName>
    </recommendedName>
</protein>
<evidence type="ECO:0000256" key="3">
    <source>
        <dbReference type="ARBA" id="ARBA00023125"/>
    </source>
</evidence>
<feature type="domain" description="WRKY" evidence="7">
    <location>
        <begin position="95"/>
        <end position="160"/>
    </location>
</feature>
<dbReference type="SUPFAM" id="SSF118290">
    <property type="entry name" value="WRKY DNA-binding domain"/>
    <property type="match status" value="1"/>
</dbReference>
<evidence type="ECO:0000256" key="2">
    <source>
        <dbReference type="ARBA" id="ARBA00023015"/>
    </source>
</evidence>
<dbReference type="InterPro" id="IPR003657">
    <property type="entry name" value="WRKY_dom"/>
</dbReference>
<evidence type="ECO:0000313" key="8">
    <source>
        <dbReference type="EMBL" id="KAK9030311.1"/>
    </source>
</evidence>
<comment type="subcellular location">
    <subcellularLocation>
        <location evidence="1">Nucleus</location>
    </subcellularLocation>
</comment>
<accession>A0ABR2SYJ6</accession>
<dbReference type="PROSITE" id="PS50811">
    <property type="entry name" value="WRKY"/>
    <property type="match status" value="1"/>
</dbReference>
<dbReference type="Gene3D" id="2.20.25.80">
    <property type="entry name" value="WRKY domain"/>
    <property type="match status" value="1"/>
</dbReference>
<keyword evidence="9" id="KW-1185">Reference proteome</keyword>
<evidence type="ECO:0000256" key="1">
    <source>
        <dbReference type="ARBA" id="ARBA00004123"/>
    </source>
</evidence>
<evidence type="ECO:0000256" key="6">
    <source>
        <dbReference type="SAM" id="MobiDB-lite"/>
    </source>
</evidence>
<keyword evidence="2" id="KW-0805">Transcription regulation</keyword>
<keyword evidence="4" id="KW-0804">Transcription</keyword>
<gene>
    <name evidence="8" type="ORF">V6N11_031739</name>
</gene>
<sequence>MDFSGKSSNPNPNYTFCPDSFDPMTEFELSEFLLLDDAPFKEDSSSQSMVSSEKALGGANEISGATSKNSIIECKIGARAKKLEQKHRVAFKTKSEVEVMDDGYKWRKYGKKSVKNSPNPRNYYKCSSGGCEVKKRIERDRDDQSYVITTYEGSHNHDSPFMLYHDQMPPNAWTFQTSPPSSSST</sequence>
<proteinExistence type="predicted"/>
<dbReference type="Pfam" id="PF03106">
    <property type="entry name" value="WRKY"/>
    <property type="match status" value="1"/>
</dbReference>
<name>A0ABR2SYJ6_9ROSI</name>
<reference evidence="8 9" key="1">
    <citation type="journal article" date="2024" name="G3 (Bethesda)">
        <title>Genome assembly of Hibiscus sabdariffa L. provides insights into metabolisms of medicinal natural products.</title>
        <authorList>
            <person name="Kim T."/>
        </authorList>
    </citation>
    <scope>NUCLEOTIDE SEQUENCE [LARGE SCALE GENOMIC DNA]</scope>
    <source>
        <strain evidence="8">TK-2024</strain>
        <tissue evidence="8">Old leaves</tissue>
    </source>
</reference>
<evidence type="ECO:0000259" key="7">
    <source>
        <dbReference type="PROSITE" id="PS50811"/>
    </source>
</evidence>
<dbReference type="EMBL" id="JBBPBN010000010">
    <property type="protein sequence ID" value="KAK9030311.1"/>
    <property type="molecule type" value="Genomic_DNA"/>
</dbReference>
<dbReference type="Proteomes" id="UP001396334">
    <property type="component" value="Unassembled WGS sequence"/>
</dbReference>
<organism evidence="8 9">
    <name type="scientific">Hibiscus sabdariffa</name>
    <name type="common">roselle</name>
    <dbReference type="NCBI Taxonomy" id="183260"/>
    <lineage>
        <taxon>Eukaryota</taxon>
        <taxon>Viridiplantae</taxon>
        <taxon>Streptophyta</taxon>
        <taxon>Embryophyta</taxon>
        <taxon>Tracheophyta</taxon>
        <taxon>Spermatophyta</taxon>
        <taxon>Magnoliopsida</taxon>
        <taxon>eudicotyledons</taxon>
        <taxon>Gunneridae</taxon>
        <taxon>Pentapetalae</taxon>
        <taxon>rosids</taxon>
        <taxon>malvids</taxon>
        <taxon>Malvales</taxon>
        <taxon>Malvaceae</taxon>
        <taxon>Malvoideae</taxon>
        <taxon>Hibiscus</taxon>
    </lineage>
</organism>
<feature type="region of interest" description="Disordered" evidence="6">
    <location>
        <begin position="42"/>
        <end position="62"/>
    </location>
</feature>
<dbReference type="SMART" id="SM00774">
    <property type="entry name" value="WRKY"/>
    <property type="match status" value="1"/>
</dbReference>
<dbReference type="PANTHER" id="PTHR31221">
    <property type="entry name" value="WRKY TRANSCRIPTION FACTOR PROTEIN 1-RELATED"/>
    <property type="match status" value="1"/>
</dbReference>
<evidence type="ECO:0000256" key="5">
    <source>
        <dbReference type="ARBA" id="ARBA00023242"/>
    </source>
</evidence>
<evidence type="ECO:0000256" key="4">
    <source>
        <dbReference type="ARBA" id="ARBA00023163"/>
    </source>
</evidence>
<comment type="caution">
    <text evidence="8">The sequence shown here is derived from an EMBL/GenBank/DDBJ whole genome shotgun (WGS) entry which is preliminary data.</text>
</comment>
<dbReference type="InterPro" id="IPR036576">
    <property type="entry name" value="WRKY_dom_sf"/>
</dbReference>
<evidence type="ECO:0000313" key="9">
    <source>
        <dbReference type="Proteomes" id="UP001396334"/>
    </source>
</evidence>
<dbReference type="InterPro" id="IPR044810">
    <property type="entry name" value="WRKY_plant"/>
</dbReference>
<keyword evidence="5" id="KW-0539">Nucleus</keyword>
<dbReference type="PANTHER" id="PTHR31221:SF377">
    <property type="entry name" value="WRKY TRANSCRIPTION FACTOR 51-RELATED"/>
    <property type="match status" value="1"/>
</dbReference>
<keyword evidence="3" id="KW-0238">DNA-binding</keyword>